<evidence type="ECO:0000313" key="2">
    <source>
        <dbReference type="Proteomes" id="UP000037035"/>
    </source>
</evidence>
<organism evidence="1 2">
    <name type="scientific">Puccinia sorghi</name>
    <dbReference type="NCBI Taxonomy" id="27349"/>
    <lineage>
        <taxon>Eukaryota</taxon>
        <taxon>Fungi</taxon>
        <taxon>Dikarya</taxon>
        <taxon>Basidiomycota</taxon>
        <taxon>Pucciniomycotina</taxon>
        <taxon>Pucciniomycetes</taxon>
        <taxon>Pucciniales</taxon>
        <taxon>Pucciniaceae</taxon>
        <taxon>Puccinia</taxon>
    </lineage>
</organism>
<name>A0A0L6UVR6_9BASI</name>
<dbReference type="VEuPathDB" id="FungiDB:VP01_3509g1"/>
<dbReference type="Proteomes" id="UP000037035">
    <property type="component" value="Unassembled WGS sequence"/>
</dbReference>
<keyword evidence="2" id="KW-1185">Reference proteome</keyword>
<dbReference type="EMBL" id="LAVV01008512">
    <property type="protein sequence ID" value="KNZ52589.1"/>
    <property type="molecule type" value="Genomic_DNA"/>
</dbReference>
<reference evidence="1 2" key="1">
    <citation type="submission" date="2015-08" db="EMBL/GenBank/DDBJ databases">
        <title>Next Generation Sequencing and Analysis of the Genome of Puccinia sorghi L Schw, the Causal Agent of Maize Common Rust.</title>
        <authorList>
            <person name="Rochi L."/>
            <person name="Burguener G."/>
            <person name="Darino M."/>
            <person name="Turjanski A."/>
            <person name="Kreff E."/>
            <person name="Dieguez M.J."/>
            <person name="Sacco F."/>
        </authorList>
    </citation>
    <scope>NUCLEOTIDE SEQUENCE [LARGE SCALE GENOMIC DNA]</scope>
    <source>
        <strain evidence="1 2">RO10H11247</strain>
    </source>
</reference>
<accession>A0A0L6UVR6</accession>
<protein>
    <submittedName>
        <fullName evidence="1">Uncharacterized protein</fullName>
    </submittedName>
</protein>
<dbReference type="AlphaFoldDB" id="A0A0L6UVR6"/>
<gene>
    <name evidence="1" type="ORF">VP01_3509g1</name>
</gene>
<evidence type="ECO:0000313" key="1">
    <source>
        <dbReference type="EMBL" id="KNZ52589.1"/>
    </source>
</evidence>
<comment type="caution">
    <text evidence="1">The sequence shown here is derived from an EMBL/GenBank/DDBJ whole genome shotgun (WGS) entry which is preliminary data.</text>
</comment>
<proteinExistence type="predicted"/>
<feature type="non-terminal residue" evidence="1">
    <location>
        <position position="1"/>
    </location>
</feature>
<sequence length="270" mass="31403">LKKEKDCTNHNLDCVPLDHIGKKLLTSFYESCLMNHQSANNAVTDPPTVHKKNRIKGFFDLYQSKVPRLTKIMCSMYMQPFEDGAFRNLQWTGKNIWMIALTRSCPSFSFGSGRSIWMIILSWQYTGNMLRVYIVNTSMARKGRTRWLRIKKKTPLNNFSKQKYTACQLYLQEQGIHLRFVEPFNEKSVNLEDKHQTQKVPFVPKFKKIGVPEIIDKKCAIPIGLPQDFYALEFLVTLSFAEKNALHARPNLFDMIDHFDSIIPTRMGPM</sequence>